<dbReference type="EMBL" id="CP144063">
    <property type="protein sequence ID" value="WWD22513.1"/>
    <property type="molecule type" value="Genomic_DNA"/>
</dbReference>
<organism evidence="2 3">
    <name type="scientific">Kwoniella shandongensis</name>
    <dbReference type="NCBI Taxonomy" id="1734106"/>
    <lineage>
        <taxon>Eukaryota</taxon>
        <taxon>Fungi</taxon>
        <taxon>Dikarya</taxon>
        <taxon>Basidiomycota</taxon>
        <taxon>Agaricomycotina</taxon>
        <taxon>Tremellomycetes</taxon>
        <taxon>Tremellales</taxon>
        <taxon>Cryptococcaceae</taxon>
        <taxon>Kwoniella</taxon>
    </lineage>
</organism>
<dbReference type="RefSeq" id="XP_031863491.2">
    <property type="nucleotide sequence ID" value="XM_032001934.2"/>
</dbReference>
<feature type="compositionally biased region" description="Polar residues" evidence="1">
    <location>
        <begin position="116"/>
        <end position="127"/>
    </location>
</feature>
<sequence>MSSYKLLAKSMKALKRLPGPSPRSNCLCWALLGFVGDFERGSEDLEQCAAESSTAEVHVARERARSTVNLATMVKRELDNSPTSDVDSGSEYTTPTPNKQATPPSTPKNKTKVKTDATSPSNKTPVKSSPKKPRTSPIKSELSGGGGGATSGRGKIAEMIINAGIAALDRKQAEAATGISTKQQVQMLRTDGKGSLYKALMETAKSL</sequence>
<proteinExistence type="predicted"/>
<name>A0AAJ8LNA0_9TREE</name>
<accession>A0AAJ8LNA0</accession>
<evidence type="ECO:0000256" key="1">
    <source>
        <dbReference type="SAM" id="MobiDB-lite"/>
    </source>
</evidence>
<dbReference type="KEGG" id="ksn:43586042"/>
<reference evidence="2" key="1">
    <citation type="submission" date="2017-08" db="EMBL/GenBank/DDBJ databases">
        <authorList>
            <person name="Cuomo C."/>
            <person name="Billmyre B."/>
            <person name="Heitman J."/>
        </authorList>
    </citation>
    <scope>NUCLEOTIDE SEQUENCE</scope>
    <source>
        <strain evidence="2">CBS 12478</strain>
    </source>
</reference>
<feature type="region of interest" description="Disordered" evidence="1">
    <location>
        <begin position="71"/>
        <end position="152"/>
    </location>
</feature>
<feature type="compositionally biased region" description="Polar residues" evidence="1">
    <location>
        <begin position="80"/>
        <end position="103"/>
    </location>
</feature>
<protein>
    <submittedName>
        <fullName evidence="2">Uncharacterized protein</fullName>
    </submittedName>
</protein>
<evidence type="ECO:0000313" key="3">
    <source>
        <dbReference type="Proteomes" id="UP000322225"/>
    </source>
</evidence>
<gene>
    <name evidence="2" type="ORF">CI109_107006</name>
</gene>
<dbReference type="GeneID" id="43586042"/>
<reference evidence="2" key="2">
    <citation type="submission" date="2024-01" db="EMBL/GenBank/DDBJ databases">
        <title>Comparative genomics of Cryptococcus and Kwoniella reveals pathogenesis evolution and contrasting modes of karyotype evolution via chromosome fusion or intercentromeric recombination.</title>
        <authorList>
            <person name="Coelho M.A."/>
            <person name="David-Palma M."/>
            <person name="Shea T."/>
            <person name="Bowers K."/>
            <person name="McGinley-Smith S."/>
            <person name="Mohammad A.W."/>
            <person name="Gnirke A."/>
            <person name="Yurkov A.M."/>
            <person name="Nowrousian M."/>
            <person name="Sun S."/>
            <person name="Cuomo C.A."/>
            <person name="Heitman J."/>
        </authorList>
    </citation>
    <scope>NUCLEOTIDE SEQUENCE</scope>
    <source>
        <strain evidence="2">CBS 12478</strain>
    </source>
</reference>
<dbReference type="AlphaFoldDB" id="A0AAJ8LNA0"/>
<keyword evidence="3" id="KW-1185">Reference proteome</keyword>
<evidence type="ECO:0000313" key="2">
    <source>
        <dbReference type="EMBL" id="WWD22513.1"/>
    </source>
</evidence>
<dbReference type="Proteomes" id="UP000322225">
    <property type="component" value="Chromosome 13"/>
</dbReference>